<feature type="compositionally biased region" description="Basic and acidic residues" evidence="1">
    <location>
        <begin position="213"/>
        <end position="226"/>
    </location>
</feature>
<name>A0A9W8TBN7_9HYPO</name>
<organism evidence="2 3">
    <name type="scientific">Fusarium piperis</name>
    <dbReference type="NCBI Taxonomy" id="1435070"/>
    <lineage>
        <taxon>Eukaryota</taxon>
        <taxon>Fungi</taxon>
        <taxon>Dikarya</taxon>
        <taxon>Ascomycota</taxon>
        <taxon>Pezizomycotina</taxon>
        <taxon>Sordariomycetes</taxon>
        <taxon>Hypocreomycetidae</taxon>
        <taxon>Hypocreales</taxon>
        <taxon>Nectriaceae</taxon>
        <taxon>Fusarium</taxon>
        <taxon>Fusarium solani species complex</taxon>
    </lineage>
</organism>
<feature type="region of interest" description="Disordered" evidence="1">
    <location>
        <begin position="175"/>
        <end position="260"/>
    </location>
</feature>
<comment type="caution">
    <text evidence="2">The sequence shown here is derived from an EMBL/GenBank/DDBJ whole genome shotgun (WGS) entry which is preliminary data.</text>
</comment>
<evidence type="ECO:0000256" key="1">
    <source>
        <dbReference type="SAM" id="MobiDB-lite"/>
    </source>
</evidence>
<keyword evidence="3" id="KW-1185">Reference proteome</keyword>
<dbReference type="Proteomes" id="UP001140502">
    <property type="component" value="Unassembled WGS sequence"/>
</dbReference>
<reference evidence="2" key="1">
    <citation type="submission" date="2022-10" db="EMBL/GenBank/DDBJ databases">
        <title>Tapping the CABI collections for fungal endophytes: first genome assemblies for Collariella, Neodidymelliopsis, Ascochyta clinopodiicola, Didymella pomorum, Didymosphaeria variabile, Neocosmospora piperis and Neocucurbitaria cava.</title>
        <authorList>
            <person name="Hill R."/>
        </authorList>
    </citation>
    <scope>NUCLEOTIDE SEQUENCE</scope>
    <source>
        <strain evidence="2">IMI 366586</strain>
    </source>
</reference>
<evidence type="ECO:0000313" key="3">
    <source>
        <dbReference type="Proteomes" id="UP001140502"/>
    </source>
</evidence>
<dbReference type="EMBL" id="JAPEUR010000462">
    <property type="protein sequence ID" value="KAJ4309112.1"/>
    <property type="molecule type" value="Genomic_DNA"/>
</dbReference>
<evidence type="ECO:0000313" key="2">
    <source>
        <dbReference type="EMBL" id="KAJ4309112.1"/>
    </source>
</evidence>
<proteinExistence type="predicted"/>
<protein>
    <submittedName>
        <fullName evidence="2">Uncharacterized protein</fullName>
    </submittedName>
</protein>
<sequence>MSGTASKTQRDAWTRDRIERRLQSLRSSFHEGRIWRVGNEPLKEANNKLLQTYEQVIGVMTENSIPLHLLWQHDGIFDRIVGSPTRKMSEAIAQHMLRSVRQMATLIAQDNEATWYWPPDTTRYGIQQPFVGSQAEAAHLNATGDVNREMARRATMALWSNFGLDLEFDGSNIMADGRARGNHRRRDDDRRSASSFRSPPQTAAMPQGSVRGAYRERETPVRRDAIQRSPPPPYSVLDPYPRREPSSPGLHCLARQTPRC</sequence>
<gene>
    <name evidence="2" type="ORF">N0V84_011697</name>
</gene>
<accession>A0A9W8TBN7</accession>
<dbReference type="AlphaFoldDB" id="A0A9W8TBN7"/>